<dbReference type="OrthoDB" id="5765492at2"/>
<evidence type="ECO:0000313" key="3">
    <source>
        <dbReference type="Proteomes" id="UP000289200"/>
    </source>
</evidence>
<dbReference type="AlphaFoldDB" id="A0A447CY20"/>
<proteinExistence type="predicted"/>
<comment type="caution">
    <text evidence="2">The sequence shown here is derived from an EMBL/GenBank/DDBJ whole genome shotgun (WGS) entry which is preliminary data.</text>
</comment>
<gene>
    <name evidence="2" type="ORF">RHODGE_RHODGE_03366</name>
</gene>
<feature type="region of interest" description="Disordered" evidence="1">
    <location>
        <begin position="111"/>
        <end position="142"/>
    </location>
</feature>
<name>A0A447CY20_9BRAD</name>
<evidence type="ECO:0000256" key="1">
    <source>
        <dbReference type="SAM" id="MobiDB-lite"/>
    </source>
</evidence>
<dbReference type="RefSeq" id="WP_129610138.1">
    <property type="nucleotide sequence ID" value="NZ_UWOC01000162.1"/>
</dbReference>
<evidence type="ECO:0000313" key="2">
    <source>
        <dbReference type="EMBL" id="VCU10180.1"/>
    </source>
</evidence>
<protein>
    <submittedName>
        <fullName evidence="2">Uncharacterized protein</fullName>
    </submittedName>
</protein>
<dbReference type="Proteomes" id="UP000289200">
    <property type="component" value="Unassembled WGS sequence"/>
</dbReference>
<accession>A0A447CY20</accession>
<keyword evidence="3" id="KW-1185">Reference proteome</keyword>
<organism evidence="2 3">
    <name type="scientific">Rhodoplanes serenus</name>
    <dbReference type="NCBI Taxonomy" id="200615"/>
    <lineage>
        <taxon>Bacteria</taxon>
        <taxon>Pseudomonadati</taxon>
        <taxon>Pseudomonadota</taxon>
        <taxon>Alphaproteobacteria</taxon>
        <taxon>Hyphomicrobiales</taxon>
        <taxon>Nitrobacteraceae</taxon>
        <taxon>Rhodoplanes</taxon>
    </lineage>
</organism>
<dbReference type="EMBL" id="UWOC01000162">
    <property type="protein sequence ID" value="VCU10180.1"/>
    <property type="molecule type" value="Genomic_DNA"/>
</dbReference>
<reference evidence="3" key="1">
    <citation type="submission" date="2018-10" db="EMBL/GenBank/DDBJ databases">
        <authorList>
            <person name="Peiro R."/>
            <person name="Begona"/>
            <person name="Cbmso G."/>
            <person name="Lopez M."/>
            <person name="Gonzalez S."/>
            <person name="Sacristan E."/>
            <person name="Castillo E."/>
        </authorList>
    </citation>
    <scope>NUCLEOTIDE SEQUENCE [LARGE SCALE GENOMIC DNA]</scope>
</reference>
<sequence>MTKTTLSPRQTLIVWGLLVRDGGVQFQKDIRPEPSPADRRALEAARLITVGKRTRQGIPIALTDHAWSWAADNLGKALTINTNAGTAILQGWLTRLDAYMRAQNVALADILGPQRPRRSDDETPAETPAVAPPSADPADQGSRARIRAACLDLAGGALNTRVLLRDLRAKLPDIDRATLDAALKRMEQDDEVSLMPLDNRIEIGEADRAAALHVGREPRHIVWVVR</sequence>